<accession>A0A061EE29</accession>
<gene>
    <name evidence="1" type="ORF">TCM_017900</name>
</gene>
<sequence>MLSKFYCMVGLACCSRPILWISLLEGHEIWLYMYLGQRAGFIEATIRFASSKLFLSKR</sequence>
<dbReference type="Proteomes" id="UP000026915">
    <property type="component" value="Chromosome 4"/>
</dbReference>
<protein>
    <submittedName>
        <fullName evidence="1">Uncharacterized protein</fullName>
    </submittedName>
</protein>
<dbReference type="EMBL" id="CM001882">
    <property type="protein sequence ID" value="EOY03225.1"/>
    <property type="molecule type" value="Genomic_DNA"/>
</dbReference>
<keyword evidence="2" id="KW-1185">Reference proteome</keyword>
<dbReference type="Gramene" id="EOY03225">
    <property type="protein sequence ID" value="EOY03225"/>
    <property type="gene ID" value="TCM_017900"/>
</dbReference>
<organism evidence="1 2">
    <name type="scientific">Theobroma cacao</name>
    <name type="common">Cacao</name>
    <name type="synonym">Cocoa</name>
    <dbReference type="NCBI Taxonomy" id="3641"/>
    <lineage>
        <taxon>Eukaryota</taxon>
        <taxon>Viridiplantae</taxon>
        <taxon>Streptophyta</taxon>
        <taxon>Embryophyta</taxon>
        <taxon>Tracheophyta</taxon>
        <taxon>Spermatophyta</taxon>
        <taxon>Magnoliopsida</taxon>
        <taxon>eudicotyledons</taxon>
        <taxon>Gunneridae</taxon>
        <taxon>Pentapetalae</taxon>
        <taxon>rosids</taxon>
        <taxon>malvids</taxon>
        <taxon>Malvales</taxon>
        <taxon>Malvaceae</taxon>
        <taxon>Byttnerioideae</taxon>
        <taxon>Theobroma</taxon>
    </lineage>
</organism>
<evidence type="ECO:0000313" key="2">
    <source>
        <dbReference type="Proteomes" id="UP000026915"/>
    </source>
</evidence>
<proteinExistence type="predicted"/>
<dbReference type="AlphaFoldDB" id="A0A061EE29"/>
<evidence type="ECO:0000313" key="1">
    <source>
        <dbReference type="EMBL" id="EOY03225.1"/>
    </source>
</evidence>
<dbReference type="HOGENOM" id="CLU_2982954_0_0_1"/>
<name>A0A061EE29_THECC</name>
<dbReference type="InParanoid" id="A0A061EE29"/>
<reference evidence="1 2" key="1">
    <citation type="journal article" date="2013" name="Genome Biol.">
        <title>The genome sequence of the most widely cultivated cacao type and its use to identify candidate genes regulating pod color.</title>
        <authorList>
            <person name="Motamayor J.C."/>
            <person name="Mockaitis K."/>
            <person name="Schmutz J."/>
            <person name="Haiminen N."/>
            <person name="Iii D.L."/>
            <person name="Cornejo O."/>
            <person name="Findley S.D."/>
            <person name="Zheng P."/>
            <person name="Utro F."/>
            <person name="Royaert S."/>
            <person name="Saski C."/>
            <person name="Jenkins J."/>
            <person name="Podicheti R."/>
            <person name="Zhao M."/>
            <person name="Scheffler B.E."/>
            <person name="Stack J.C."/>
            <person name="Feltus F.A."/>
            <person name="Mustiga G.M."/>
            <person name="Amores F."/>
            <person name="Phillips W."/>
            <person name="Marelli J.P."/>
            <person name="May G.D."/>
            <person name="Shapiro H."/>
            <person name="Ma J."/>
            <person name="Bustamante C.D."/>
            <person name="Schnell R.J."/>
            <person name="Main D."/>
            <person name="Gilbert D."/>
            <person name="Parida L."/>
            <person name="Kuhn D.N."/>
        </authorList>
    </citation>
    <scope>NUCLEOTIDE SEQUENCE [LARGE SCALE GENOMIC DNA]</scope>
    <source>
        <strain evidence="2">cv. Matina 1-6</strain>
    </source>
</reference>